<dbReference type="InterPro" id="IPR039261">
    <property type="entry name" value="FNR_nucleotide-bd"/>
</dbReference>
<dbReference type="InterPro" id="IPR010199">
    <property type="entry name" value="CysJ"/>
</dbReference>
<feature type="binding site" evidence="12">
    <location>
        <position position="541"/>
    </location>
    <ligand>
        <name>NADP(+)</name>
        <dbReference type="ChEBI" id="CHEBI:58349"/>
    </ligand>
</feature>
<accession>A0A2S7U4M8</accession>
<comment type="cofactor">
    <cofactor evidence="12">
        <name>FMN</name>
        <dbReference type="ChEBI" id="CHEBI:58210"/>
    </cofactor>
    <text evidence="12">Binds 1 FMN per subunit.</text>
</comment>
<dbReference type="InterPro" id="IPR001709">
    <property type="entry name" value="Flavoprot_Pyr_Nucl_cyt_Rdtase"/>
</dbReference>
<dbReference type="PRINTS" id="PR00371">
    <property type="entry name" value="FPNCR"/>
</dbReference>
<comment type="catalytic activity">
    <reaction evidence="11">
        <text>hydrogen sulfide + 3 NADP(+) + 3 H2O = sulfite + 3 NADPH + 4 H(+)</text>
        <dbReference type="Rhea" id="RHEA:13801"/>
        <dbReference type="ChEBI" id="CHEBI:15377"/>
        <dbReference type="ChEBI" id="CHEBI:15378"/>
        <dbReference type="ChEBI" id="CHEBI:17359"/>
        <dbReference type="ChEBI" id="CHEBI:29919"/>
        <dbReference type="ChEBI" id="CHEBI:57783"/>
        <dbReference type="ChEBI" id="CHEBI:58349"/>
        <dbReference type="EC" id="1.8.1.2"/>
    </reaction>
</comment>
<dbReference type="InterPro" id="IPR001433">
    <property type="entry name" value="OxRdtase_FAD/NAD-bd"/>
</dbReference>
<dbReference type="CDD" id="cd06199">
    <property type="entry name" value="SiR"/>
    <property type="match status" value="1"/>
</dbReference>
<feature type="binding site" evidence="12">
    <location>
        <begin position="504"/>
        <end position="508"/>
    </location>
    <ligand>
        <name>NADP(+)</name>
        <dbReference type="ChEBI" id="CHEBI:58349"/>
    </ligand>
</feature>
<dbReference type="SUPFAM" id="SSF63380">
    <property type="entry name" value="Riboflavin synthase domain-like"/>
    <property type="match status" value="1"/>
</dbReference>
<evidence type="ECO:0000256" key="12">
    <source>
        <dbReference type="PIRSR" id="PIRSR000207-1"/>
    </source>
</evidence>
<keyword evidence="4" id="KW-0285">Flavoprotein</keyword>
<evidence type="ECO:0000256" key="5">
    <source>
        <dbReference type="ARBA" id="ARBA00022643"/>
    </source>
</evidence>
<feature type="binding site" evidence="12">
    <location>
        <begin position="138"/>
        <end position="147"/>
    </location>
    <ligand>
        <name>FMN</name>
        <dbReference type="ChEBI" id="CHEBI:58210"/>
    </ligand>
</feature>
<feature type="binding site" evidence="12">
    <location>
        <position position="390"/>
    </location>
    <ligand>
        <name>FAD</name>
        <dbReference type="ChEBI" id="CHEBI:57692"/>
    </ligand>
</feature>
<evidence type="ECO:0000256" key="10">
    <source>
        <dbReference type="ARBA" id="ARBA00023192"/>
    </source>
</evidence>
<dbReference type="SUPFAM" id="SSF52343">
    <property type="entry name" value="Ferredoxin reductase-like, C-terminal NADP-linked domain"/>
    <property type="match status" value="1"/>
</dbReference>
<evidence type="ECO:0000256" key="1">
    <source>
        <dbReference type="ARBA" id="ARBA00012604"/>
    </source>
</evidence>
<dbReference type="GO" id="GO:0004783">
    <property type="term" value="F:sulfite reductase (NADPH) activity"/>
    <property type="evidence" value="ECO:0007669"/>
    <property type="project" value="UniProtKB-EC"/>
</dbReference>
<evidence type="ECO:0000259" key="14">
    <source>
        <dbReference type="PROSITE" id="PS51384"/>
    </source>
</evidence>
<keyword evidence="3" id="KW-0028">Amino-acid biosynthesis</keyword>
<dbReference type="OrthoDB" id="9789468at2"/>
<dbReference type="EMBL" id="MQWA01000001">
    <property type="protein sequence ID" value="PQJ29966.1"/>
    <property type="molecule type" value="Genomic_DNA"/>
</dbReference>
<dbReference type="InterPro" id="IPR001094">
    <property type="entry name" value="Flavdoxin-like"/>
</dbReference>
<dbReference type="PRINTS" id="PR00369">
    <property type="entry name" value="FLAVODOXIN"/>
</dbReference>
<dbReference type="PANTHER" id="PTHR19384:SF128">
    <property type="entry name" value="NADPH OXIDOREDUCTASE A"/>
    <property type="match status" value="1"/>
</dbReference>
<evidence type="ECO:0000313" key="15">
    <source>
        <dbReference type="EMBL" id="PQJ29966.1"/>
    </source>
</evidence>
<feature type="domain" description="FAD-binding FR-type" evidence="14">
    <location>
        <begin position="211"/>
        <end position="446"/>
    </location>
</feature>
<dbReference type="InterPro" id="IPR017938">
    <property type="entry name" value="Riboflavin_synthase-like_b-brl"/>
</dbReference>
<dbReference type="PIRSF" id="PIRSF000207">
    <property type="entry name" value="SiR-FP_CysJ"/>
    <property type="match status" value="1"/>
</dbReference>
<name>A0A2S7U4M8_9BACT</name>
<evidence type="ECO:0000256" key="6">
    <source>
        <dbReference type="ARBA" id="ARBA00022827"/>
    </source>
</evidence>
<reference evidence="15 16" key="1">
    <citation type="submission" date="2016-12" db="EMBL/GenBank/DDBJ databases">
        <title>Study of bacterial adaptation to deep sea.</title>
        <authorList>
            <person name="Song J."/>
            <person name="Yoshizawa S."/>
            <person name="Kogure K."/>
        </authorList>
    </citation>
    <scope>NUCLEOTIDE SEQUENCE [LARGE SCALE GENOMIC DNA]</scope>
    <source>
        <strain evidence="15 16">SAORIC-165</strain>
    </source>
</reference>
<feature type="binding site" evidence="12">
    <location>
        <position position="579"/>
    </location>
    <ligand>
        <name>FAD</name>
        <dbReference type="ChEBI" id="CHEBI:57692"/>
    </ligand>
</feature>
<dbReference type="InterPro" id="IPR023173">
    <property type="entry name" value="NADPH_Cyt_P450_Rdtase_alpha"/>
</dbReference>
<keyword evidence="7 12" id="KW-0521">NADP</keyword>
<organism evidence="15 16">
    <name type="scientific">Rubritalea profundi</name>
    <dbReference type="NCBI Taxonomy" id="1658618"/>
    <lineage>
        <taxon>Bacteria</taxon>
        <taxon>Pseudomonadati</taxon>
        <taxon>Verrucomicrobiota</taxon>
        <taxon>Verrucomicrobiia</taxon>
        <taxon>Verrucomicrobiales</taxon>
        <taxon>Rubritaleaceae</taxon>
        <taxon>Rubritalea</taxon>
    </lineage>
</organism>
<dbReference type="GO" id="GO:0010181">
    <property type="term" value="F:FMN binding"/>
    <property type="evidence" value="ECO:0007669"/>
    <property type="project" value="InterPro"/>
</dbReference>
<feature type="binding site" evidence="12">
    <location>
        <begin position="366"/>
        <end position="369"/>
    </location>
    <ligand>
        <name>FAD</name>
        <dbReference type="ChEBI" id="CHEBI:57692"/>
    </ligand>
</feature>
<evidence type="ECO:0000256" key="9">
    <source>
        <dbReference type="ARBA" id="ARBA00023002"/>
    </source>
</evidence>
<dbReference type="GO" id="GO:0019344">
    <property type="term" value="P:cysteine biosynthetic process"/>
    <property type="evidence" value="ECO:0007669"/>
    <property type="project" value="UniProtKB-KW"/>
</dbReference>
<keyword evidence="10" id="KW-0198">Cysteine biosynthesis</keyword>
<keyword evidence="6 12" id="KW-0274">FAD</keyword>
<keyword evidence="9" id="KW-0560">Oxidoreductase</keyword>
<dbReference type="Gene3D" id="1.20.990.10">
    <property type="entry name" value="NADPH-cytochrome p450 Reductase, Chain A, domain 3"/>
    <property type="match status" value="1"/>
</dbReference>
<dbReference type="Pfam" id="PF00667">
    <property type="entry name" value="FAD_binding_1"/>
    <property type="match status" value="1"/>
</dbReference>
<protein>
    <recommendedName>
        <fullName evidence="1">assimilatory sulfite reductase (NADPH)</fullName>
        <ecNumber evidence="1">1.8.1.2</ecNumber>
    </recommendedName>
</protein>
<dbReference type="GO" id="GO:0050660">
    <property type="term" value="F:flavin adenine dinucleotide binding"/>
    <property type="evidence" value="ECO:0007669"/>
    <property type="project" value="InterPro"/>
</dbReference>
<dbReference type="Pfam" id="PF00258">
    <property type="entry name" value="Flavodoxin_1"/>
    <property type="match status" value="1"/>
</dbReference>
<dbReference type="RefSeq" id="WP_105044480.1">
    <property type="nucleotide sequence ID" value="NZ_MQWA01000001.1"/>
</dbReference>
<proteinExistence type="predicted"/>
<dbReference type="Proteomes" id="UP000239907">
    <property type="component" value="Unassembled WGS sequence"/>
</dbReference>
<dbReference type="PROSITE" id="PS50902">
    <property type="entry name" value="FLAVODOXIN_LIKE"/>
    <property type="match status" value="1"/>
</dbReference>
<gene>
    <name evidence="15" type="ORF">BSZ32_16740</name>
</gene>
<dbReference type="Gene3D" id="3.40.50.360">
    <property type="match status" value="1"/>
</dbReference>
<dbReference type="EC" id="1.8.1.2" evidence="1"/>
<dbReference type="NCBIfam" id="NF004859">
    <property type="entry name" value="PRK06214.1"/>
    <property type="match status" value="1"/>
</dbReference>
<evidence type="ECO:0000256" key="2">
    <source>
        <dbReference type="ARBA" id="ARBA00022448"/>
    </source>
</evidence>
<feature type="binding site" evidence="12">
    <location>
        <begin position="498"/>
        <end position="499"/>
    </location>
    <ligand>
        <name>NADP(+)</name>
        <dbReference type="ChEBI" id="CHEBI:58349"/>
    </ligand>
</feature>
<evidence type="ECO:0000256" key="4">
    <source>
        <dbReference type="ARBA" id="ARBA00022630"/>
    </source>
</evidence>
<comment type="caution">
    <text evidence="15">The sequence shown here is derived from an EMBL/GenBank/DDBJ whole genome shotgun (WGS) entry which is preliminary data.</text>
</comment>
<keyword evidence="5 12" id="KW-0288">FMN</keyword>
<dbReference type="Gene3D" id="2.40.30.10">
    <property type="entry name" value="Translation factors"/>
    <property type="match status" value="1"/>
</dbReference>
<dbReference type="FunFam" id="3.40.50.80:FF:000001">
    <property type="entry name" value="NADPH--cytochrome P450 reductase 1"/>
    <property type="match status" value="1"/>
</dbReference>
<dbReference type="InterPro" id="IPR008254">
    <property type="entry name" value="Flavodoxin/NO_synth"/>
</dbReference>
<dbReference type="InterPro" id="IPR017927">
    <property type="entry name" value="FAD-bd_FR_type"/>
</dbReference>
<feature type="binding site" evidence="12">
    <location>
        <begin position="384"/>
        <end position="386"/>
    </location>
    <ligand>
        <name>FAD</name>
        <dbReference type="ChEBI" id="CHEBI:57692"/>
    </ligand>
</feature>
<dbReference type="PANTHER" id="PTHR19384">
    <property type="entry name" value="NITRIC OXIDE SYNTHASE-RELATED"/>
    <property type="match status" value="1"/>
</dbReference>
<keyword evidence="2" id="KW-0813">Transport</keyword>
<feature type="domain" description="Flavodoxin-like" evidence="13">
    <location>
        <begin position="49"/>
        <end position="187"/>
    </location>
</feature>
<keyword evidence="8" id="KW-0249">Electron transport</keyword>
<dbReference type="SUPFAM" id="SSF52218">
    <property type="entry name" value="Flavoproteins"/>
    <property type="match status" value="1"/>
</dbReference>
<dbReference type="Pfam" id="PF00175">
    <property type="entry name" value="NAD_binding_1"/>
    <property type="match status" value="1"/>
</dbReference>
<dbReference type="GO" id="GO:0005829">
    <property type="term" value="C:cytosol"/>
    <property type="evidence" value="ECO:0007669"/>
    <property type="project" value="TreeGrafter"/>
</dbReference>
<sequence>MSQQNYIPDDAPFTAEQRQWLNGLVSNFINDLTSGRGLNGQDSAPVVPVTILIGSQTGNSEALGKKLSKAMAKMNFKPVLVDLGSYEKEKLPTEQNVLIITSTYGDGEPPDNAADFHEWILSDAAPSLEGVNFSILSLGDTEYPDFCKCGIEFDERFEQLGATRIFPRVDCDVEFDDEFEAWKKGVLDALGASAALVVVEDESSEDGFNKKNPFPAPILKNVNLNTNGPRETHHIEFSLEGSGLKYEVGDALGVYPCNDEAIVDEILGNVNFKAKEEVPLPGGGESTLRDALIHSYDIRNINKTFIQKWQKRSGSPYLRALVESDDKAAYDDYCYGREVVDLITDHPADFSDAEEFVGSLKKLQPRLYSISSSPNAHPNEVHLTVGIVRYESKHRSRGGVCSTFLSDRANEANPGVFLHSNNAFRLPTDGDTPVIMVGPGTGIAPFRAFLEERKVAEAKGGNWLFFGNPHEADDFLYQDELTQMQSDGVLTKLSTAFSRDQKEKIYVQDRMLEAGAELWKWLNEANASFYVCGDASRMAKDVDAALHAIAQEHGGLSEEASAAFVKQLKKEKRYCRDVY</sequence>
<feature type="binding site" evidence="12">
    <location>
        <begin position="399"/>
        <end position="402"/>
    </location>
    <ligand>
        <name>FAD</name>
        <dbReference type="ChEBI" id="CHEBI:57692"/>
    </ligand>
</feature>
<dbReference type="PROSITE" id="PS51384">
    <property type="entry name" value="FAD_FR"/>
    <property type="match status" value="1"/>
</dbReference>
<evidence type="ECO:0000256" key="8">
    <source>
        <dbReference type="ARBA" id="ARBA00022982"/>
    </source>
</evidence>
<dbReference type="AlphaFoldDB" id="A0A2S7U4M8"/>
<evidence type="ECO:0000256" key="3">
    <source>
        <dbReference type="ARBA" id="ARBA00022605"/>
    </source>
</evidence>
<dbReference type="InterPro" id="IPR029039">
    <property type="entry name" value="Flavoprotein-like_sf"/>
</dbReference>
<evidence type="ECO:0000256" key="7">
    <source>
        <dbReference type="ARBA" id="ARBA00022857"/>
    </source>
</evidence>
<evidence type="ECO:0000313" key="16">
    <source>
        <dbReference type="Proteomes" id="UP000239907"/>
    </source>
</evidence>
<dbReference type="InterPro" id="IPR003097">
    <property type="entry name" value="CysJ-like_FAD-binding"/>
</dbReference>
<feature type="binding site" evidence="12">
    <location>
        <begin position="102"/>
        <end position="105"/>
    </location>
    <ligand>
        <name>FMN</name>
        <dbReference type="ChEBI" id="CHEBI:58210"/>
    </ligand>
</feature>
<keyword evidence="16" id="KW-1185">Reference proteome</keyword>
<dbReference type="Gene3D" id="3.40.50.80">
    <property type="entry name" value="Nucleotide-binding domain of ferredoxin-NADP reductase (FNR) module"/>
    <property type="match status" value="1"/>
</dbReference>
<evidence type="ECO:0000256" key="11">
    <source>
        <dbReference type="ARBA" id="ARBA00052219"/>
    </source>
</evidence>
<evidence type="ECO:0000259" key="13">
    <source>
        <dbReference type="PROSITE" id="PS50902"/>
    </source>
</evidence>
<comment type="cofactor">
    <cofactor evidence="12">
        <name>FAD</name>
        <dbReference type="ChEBI" id="CHEBI:57692"/>
    </cofactor>
    <text evidence="12">Binds 1 FAD per subunit.</text>
</comment>